<keyword evidence="3" id="KW-0964">Secreted</keyword>
<proteinExistence type="inferred from homology"/>
<evidence type="ECO:0000256" key="4">
    <source>
        <dbReference type="ARBA" id="ARBA00022729"/>
    </source>
</evidence>
<dbReference type="GO" id="GO:0004252">
    <property type="term" value="F:serine-type endopeptidase activity"/>
    <property type="evidence" value="ECO:0007669"/>
    <property type="project" value="InterPro"/>
</dbReference>
<organism evidence="9 10">
    <name type="scientific">Phytophthora lilii</name>
    <dbReference type="NCBI Taxonomy" id="2077276"/>
    <lineage>
        <taxon>Eukaryota</taxon>
        <taxon>Sar</taxon>
        <taxon>Stramenopiles</taxon>
        <taxon>Oomycota</taxon>
        <taxon>Peronosporomycetes</taxon>
        <taxon>Peronosporales</taxon>
        <taxon>Peronosporaceae</taxon>
        <taxon>Phytophthora</taxon>
    </lineage>
</organism>
<name>A0A9W6TJW6_9STRA</name>
<dbReference type="Proteomes" id="UP001165083">
    <property type="component" value="Unassembled WGS sequence"/>
</dbReference>
<keyword evidence="6" id="KW-1015">Disulfide bond</keyword>
<protein>
    <submittedName>
        <fullName evidence="9">Unnamed protein product</fullName>
    </submittedName>
</protein>
<sequence length="287" mass="29552">MPTATWRIQSNSIPGFTADCTQLSSDLASMKIISTAISASLLIGSVAAILGGQKVPQGTKTYTTGLRSSIDPNSDDDFTFCGGALISPTHVLTTASCTTTASANYVSVGAHYINGGQDGDEIKVVSVKNHPHFNKDTLANDFAVLTLAKPSKYKPVKLPAPGGADIKTGMWATAMGWGLTSAPPNGMGSEELLSLSQQVWTNANCRKALKSTTIEMSQVCAGGVQGKSPCQGDTGGPLIKENAKGDGDDVLVGLVSGGQGCGQKGSPAIYSRVSSALPWINSVTKAK</sequence>
<keyword evidence="4" id="KW-0732">Signal</keyword>
<dbReference type="OrthoDB" id="160172at2759"/>
<comment type="caution">
    <text evidence="9">The sequence shown here is derived from an EMBL/GenBank/DDBJ whole genome shotgun (WGS) entry which is preliminary data.</text>
</comment>
<dbReference type="InterPro" id="IPR001314">
    <property type="entry name" value="Peptidase_S1A"/>
</dbReference>
<dbReference type="GO" id="GO:0006508">
    <property type="term" value="P:proteolysis"/>
    <property type="evidence" value="ECO:0007669"/>
    <property type="project" value="InterPro"/>
</dbReference>
<dbReference type="PROSITE" id="PS50240">
    <property type="entry name" value="TRYPSIN_DOM"/>
    <property type="match status" value="1"/>
</dbReference>
<feature type="domain" description="Peptidase S1" evidence="8">
    <location>
        <begin position="49"/>
        <end position="285"/>
    </location>
</feature>
<comment type="subcellular location">
    <subcellularLocation>
        <location evidence="1">Secreted</location>
    </subcellularLocation>
</comment>
<reference evidence="9" key="1">
    <citation type="submission" date="2023-04" db="EMBL/GenBank/DDBJ databases">
        <title>Phytophthora lilii NBRC 32176.</title>
        <authorList>
            <person name="Ichikawa N."/>
            <person name="Sato H."/>
            <person name="Tonouchi N."/>
        </authorList>
    </citation>
    <scope>NUCLEOTIDE SEQUENCE</scope>
    <source>
        <strain evidence="9">NBRC 32176</strain>
    </source>
</reference>
<keyword evidence="5" id="KW-0843">Virulence</keyword>
<evidence type="ECO:0000256" key="2">
    <source>
        <dbReference type="ARBA" id="ARBA00007664"/>
    </source>
</evidence>
<evidence type="ECO:0000256" key="5">
    <source>
        <dbReference type="ARBA" id="ARBA00023026"/>
    </source>
</evidence>
<dbReference type="Pfam" id="PF00089">
    <property type="entry name" value="Trypsin"/>
    <property type="match status" value="1"/>
</dbReference>
<evidence type="ECO:0000256" key="7">
    <source>
        <dbReference type="ARBA" id="ARBA00023180"/>
    </source>
</evidence>
<evidence type="ECO:0000256" key="6">
    <source>
        <dbReference type="ARBA" id="ARBA00023157"/>
    </source>
</evidence>
<dbReference type="Gene3D" id="2.40.10.10">
    <property type="entry name" value="Trypsin-like serine proteases"/>
    <property type="match status" value="1"/>
</dbReference>
<dbReference type="PANTHER" id="PTHR24276:SF98">
    <property type="entry name" value="FI18310P1-RELATED"/>
    <property type="match status" value="1"/>
</dbReference>
<dbReference type="InterPro" id="IPR050430">
    <property type="entry name" value="Peptidase_S1"/>
</dbReference>
<evidence type="ECO:0000259" key="8">
    <source>
        <dbReference type="PROSITE" id="PS50240"/>
    </source>
</evidence>
<dbReference type="InterPro" id="IPR001254">
    <property type="entry name" value="Trypsin_dom"/>
</dbReference>
<accession>A0A9W6TJW6</accession>
<dbReference type="SUPFAM" id="SSF50494">
    <property type="entry name" value="Trypsin-like serine proteases"/>
    <property type="match status" value="1"/>
</dbReference>
<dbReference type="PANTHER" id="PTHR24276">
    <property type="entry name" value="POLYSERASE-RELATED"/>
    <property type="match status" value="1"/>
</dbReference>
<dbReference type="SMART" id="SM00020">
    <property type="entry name" value="Tryp_SPc"/>
    <property type="match status" value="1"/>
</dbReference>
<dbReference type="EMBL" id="BSXW01000187">
    <property type="protein sequence ID" value="GMF14236.1"/>
    <property type="molecule type" value="Genomic_DNA"/>
</dbReference>
<keyword evidence="7" id="KW-0325">Glycoprotein</keyword>
<keyword evidence="10" id="KW-1185">Reference proteome</keyword>
<evidence type="ECO:0000256" key="1">
    <source>
        <dbReference type="ARBA" id="ARBA00004613"/>
    </source>
</evidence>
<dbReference type="GO" id="GO:0005576">
    <property type="term" value="C:extracellular region"/>
    <property type="evidence" value="ECO:0007669"/>
    <property type="project" value="UniProtKB-SubCell"/>
</dbReference>
<evidence type="ECO:0000313" key="9">
    <source>
        <dbReference type="EMBL" id="GMF14236.1"/>
    </source>
</evidence>
<dbReference type="CDD" id="cd00190">
    <property type="entry name" value="Tryp_SPc"/>
    <property type="match status" value="1"/>
</dbReference>
<dbReference type="InterPro" id="IPR043504">
    <property type="entry name" value="Peptidase_S1_PA_chymotrypsin"/>
</dbReference>
<dbReference type="AlphaFoldDB" id="A0A9W6TJW6"/>
<gene>
    <name evidence="9" type="ORF">Plil01_000461800</name>
</gene>
<evidence type="ECO:0000313" key="10">
    <source>
        <dbReference type="Proteomes" id="UP001165083"/>
    </source>
</evidence>
<dbReference type="InterPro" id="IPR009003">
    <property type="entry name" value="Peptidase_S1_PA"/>
</dbReference>
<comment type="similarity">
    <text evidence="2">Belongs to the peptidase S1 family.</text>
</comment>
<dbReference type="PRINTS" id="PR00722">
    <property type="entry name" value="CHYMOTRYPSIN"/>
</dbReference>
<evidence type="ECO:0000256" key="3">
    <source>
        <dbReference type="ARBA" id="ARBA00022525"/>
    </source>
</evidence>